<reference evidence="1" key="1">
    <citation type="submission" date="2022-10" db="EMBL/GenBank/DDBJ databases">
        <title>Chryseobacterium babae sp. nov. isolated from the gut of the beetle Oryctes rhinoceros, and Chryseobacterium kimseyorum sp. nov., isolated from a stick insect rearing cage.</title>
        <authorList>
            <person name="Shelomi M."/>
            <person name="Han C.-J."/>
            <person name="Chen W.-M."/>
            <person name="Chen H.-K."/>
            <person name="Liaw S.-J."/>
            <person name="Muhle E."/>
            <person name="Clermont D."/>
        </authorList>
    </citation>
    <scope>NUCLEOTIDE SEQUENCE</scope>
    <source>
        <strain evidence="1">09-1422</strain>
    </source>
</reference>
<sequence>MVETTNFQKFLEHILDIEFDDVNQLYETIASKVNHGPFKYAERGDDILIENTTSNIALKLTSELAKKTILGQLDRDWGGPTQDVLAYWSYLRELKKD</sequence>
<accession>A0ABT3HVY7</accession>
<comment type="caution">
    <text evidence="1">The sequence shown here is derived from an EMBL/GenBank/DDBJ whole genome shotgun (WGS) entry which is preliminary data.</text>
</comment>
<dbReference type="EMBL" id="JAPDHW010000003">
    <property type="protein sequence ID" value="MCW3167934.1"/>
    <property type="molecule type" value="Genomic_DNA"/>
</dbReference>
<proteinExistence type="predicted"/>
<keyword evidence="2" id="KW-1185">Reference proteome</keyword>
<evidence type="ECO:0000313" key="2">
    <source>
        <dbReference type="Proteomes" id="UP001163731"/>
    </source>
</evidence>
<protein>
    <submittedName>
        <fullName evidence="1">Uncharacterized protein</fullName>
    </submittedName>
</protein>
<dbReference type="Proteomes" id="UP001163731">
    <property type="component" value="Unassembled WGS sequence"/>
</dbReference>
<gene>
    <name evidence="1" type="ORF">OMO38_05275</name>
</gene>
<dbReference type="RefSeq" id="WP_264749173.1">
    <property type="nucleotide sequence ID" value="NZ_JAPDHW010000003.1"/>
</dbReference>
<evidence type="ECO:0000313" key="1">
    <source>
        <dbReference type="EMBL" id="MCW3167934.1"/>
    </source>
</evidence>
<name>A0ABT3HVY7_9FLAO</name>
<organism evidence="1 2">
    <name type="scientific">Chryseobacterium kimseyorum</name>
    <dbReference type="NCBI Taxonomy" id="2984028"/>
    <lineage>
        <taxon>Bacteria</taxon>
        <taxon>Pseudomonadati</taxon>
        <taxon>Bacteroidota</taxon>
        <taxon>Flavobacteriia</taxon>
        <taxon>Flavobacteriales</taxon>
        <taxon>Weeksellaceae</taxon>
        <taxon>Chryseobacterium group</taxon>
        <taxon>Chryseobacterium</taxon>
    </lineage>
</organism>